<dbReference type="Proteomes" id="UP000233469">
    <property type="component" value="Unassembled WGS sequence"/>
</dbReference>
<evidence type="ECO:0000313" key="3">
    <source>
        <dbReference type="Proteomes" id="UP000233469"/>
    </source>
</evidence>
<dbReference type="AlphaFoldDB" id="A0A2N1NAQ8"/>
<protein>
    <submittedName>
        <fullName evidence="2">Uncharacterized protein</fullName>
    </submittedName>
</protein>
<organism evidence="2 3">
    <name type="scientific">Rhizophagus irregularis</name>
    <dbReference type="NCBI Taxonomy" id="588596"/>
    <lineage>
        <taxon>Eukaryota</taxon>
        <taxon>Fungi</taxon>
        <taxon>Fungi incertae sedis</taxon>
        <taxon>Mucoromycota</taxon>
        <taxon>Glomeromycotina</taxon>
        <taxon>Glomeromycetes</taxon>
        <taxon>Glomerales</taxon>
        <taxon>Glomeraceae</taxon>
        <taxon>Rhizophagus</taxon>
    </lineage>
</organism>
<keyword evidence="1" id="KW-0732">Signal</keyword>
<reference evidence="2 3" key="2">
    <citation type="submission" date="2017-10" db="EMBL/GenBank/DDBJ databases">
        <title>Extensive intraspecific genome diversity in a model arbuscular mycorrhizal fungus.</title>
        <authorList>
            <person name="Chen E.C.H."/>
            <person name="Morin E."/>
            <person name="Baudet D."/>
            <person name="Noel J."/>
            <person name="Ndikumana S."/>
            <person name="Charron P."/>
            <person name="St-Onge C."/>
            <person name="Giorgi J."/>
            <person name="Grigoriev I.V."/>
            <person name="Roux C."/>
            <person name="Martin F.M."/>
            <person name="Corradi N."/>
        </authorList>
    </citation>
    <scope>NUCLEOTIDE SEQUENCE [LARGE SCALE GENOMIC DNA]</scope>
    <source>
        <strain evidence="2 3">C2</strain>
    </source>
</reference>
<proteinExistence type="predicted"/>
<dbReference type="VEuPathDB" id="FungiDB:RhiirA1_427713"/>
<feature type="signal peptide" evidence="1">
    <location>
        <begin position="1"/>
        <end position="16"/>
    </location>
</feature>
<accession>A0A2N1NAQ8</accession>
<dbReference type="VEuPathDB" id="FungiDB:RhiirFUN_022122"/>
<evidence type="ECO:0000313" key="2">
    <source>
        <dbReference type="EMBL" id="PKK70961.1"/>
    </source>
</evidence>
<name>A0A2N1NAQ8_9GLOM</name>
<dbReference type="EMBL" id="LLXL01000562">
    <property type="protein sequence ID" value="PKK70961.1"/>
    <property type="molecule type" value="Genomic_DNA"/>
</dbReference>
<gene>
    <name evidence="2" type="ORF">RhiirC2_443664</name>
</gene>
<feature type="chain" id="PRO_5014774450" evidence="1">
    <location>
        <begin position="17"/>
        <end position="412"/>
    </location>
</feature>
<reference evidence="2 3" key="1">
    <citation type="submission" date="2016-04" db="EMBL/GenBank/DDBJ databases">
        <title>Genome analyses suggest a sexual origin of heterokaryosis in a supposedly ancient asexual fungus.</title>
        <authorList>
            <person name="Ropars J."/>
            <person name="Sedzielewska K."/>
            <person name="Noel J."/>
            <person name="Charron P."/>
            <person name="Farinelli L."/>
            <person name="Marton T."/>
            <person name="Kruger M."/>
            <person name="Pelin A."/>
            <person name="Brachmann A."/>
            <person name="Corradi N."/>
        </authorList>
    </citation>
    <scope>NUCLEOTIDE SEQUENCE [LARGE SCALE GENOMIC DNA]</scope>
    <source>
        <strain evidence="2 3">C2</strain>
    </source>
</reference>
<comment type="caution">
    <text evidence="2">The sequence shown here is derived from an EMBL/GenBank/DDBJ whole genome shotgun (WGS) entry which is preliminary data.</text>
</comment>
<evidence type="ECO:0000256" key="1">
    <source>
        <dbReference type="SAM" id="SignalP"/>
    </source>
</evidence>
<sequence>MYFLQLFVTLSLGVQEDTNDLTTPSQANYNEGSSDLANRINGLYRLLDLCYDDGSSGIVDKIIISKEYLGKLCNDMVPSSFKSISEINYSKLNSIPFRLIGCYGNRILIAKLLLNKNIIDQQLYELLTVSINDTNKPSLLPGIYFLKVNSNFGLIIHWPEIGCYENDLDASSQIKRNMVNLHRYLTKLTDHQICLMSDEDLKGLNLENSGTNVDKIDDSDDEYEVKKSQEEKEDFNIDNGFKVNLSNSIKNEINNQNEDDIPLYPIVVESTTNQSFVTRRLIKGILHSKFVSPQVSVEQFPNHLETKLQGRYLRIDRNKMDINALELFVKHGLEMDEFLTPLYDAITDVKGKNEKREAQEINTIAEDIKIIQNMASIKLLAFESYFGKYIKQDNCLSQTSMSDTEFELDILE</sequence>